<comment type="similarity">
    <text evidence="1 8">Belongs to the class-II aminoacyl-tRNA synthetase family.</text>
</comment>
<dbReference type="GO" id="GO:0005737">
    <property type="term" value="C:cytoplasm"/>
    <property type="evidence" value="ECO:0007669"/>
    <property type="project" value="UniProtKB-SubCell"/>
</dbReference>
<dbReference type="CDD" id="cd00773">
    <property type="entry name" value="HisRS-like_core"/>
    <property type="match status" value="1"/>
</dbReference>
<feature type="binding site" evidence="9">
    <location>
        <position position="127"/>
    </location>
    <ligand>
        <name>L-histidine</name>
        <dbReference type="ChEBI" id="CHEBI:57595"/>
    </ligand>
</feature>
<evidence type="ECO:0000256" key="2">
    <source>
        <dbReference type="ARBA" id="ARBA00022598"/>
    </source>
</evidence>
<dbReference type="Pfam" id="PF13393">
    <property type="entry name" value="tRNA-synt_His"/>
    <property type="match status" value="1"/>
</dbReference>
<dbReference type="HAMAP" id="MF_00127">
    <property type="entry name" value="His_tRNA_synth"/>
    <property type="match status" value="1"/>
</dbReference>
<keyword evidence="3 8" id="KW-0547">Nucleotide-binding</keyword>
<dbReference type="InterPro" id="IPR004154">
    <property type="entry name" value="Anticodon-bd"/>
</dbReference>
<evidence type="ECO:0000256" key="4">
    <source>
        <dbReference type="ARBA" id="ARBA00022840"/>
    </source>
</evidence>
<evidence type="ECO:0000256" key="9">
    <source>
        <dbReference type="PIRSR" id="PIRSR001549-1"/>
    </source>
</evidence>
<dbReference type="NCBIfam" id="TIGR00442">
    <property type="entry name" value="hisS"/>
    <property type="match status" value="1"/>
</dbReference>
<dbReference type="Pfam" id="PF03129">
    <property type="entry name" value="HGTP_anticodon"/>
    <property type="match status" value="1"/>
</dbReference>
<dbReference type="EMBL" id="LCBF01000010">
    <property type="protein sequence ID" value="KKS07261.1"/>
    <property type="molecule type" value="Genomic_DNA"/>
</dbReference>
<proteinExistence type="inferred from homology"/>
<keyword evidence="6 8" id="KW-0030">Aminoacyl-tRNA synthetase</keyword>
<dbReference type="PIRSF" id="PIRSF001549">
    <property type="entry name" value="His-tRNA_synth"/>
    <property type="match status" value="1"/>
</dbReference>
<feature type="binding site" evidence="9">
    <location>
        <position position="279"/>
    </location>
    <ligand>
        <name>L-histidine</name>
        <dbReference type="ChEBI" id="CHEBI:57595"/>
    </ligand>
</feature>
<dbReference type="PANTHER" id="PTHR11476:SF7">
    <property type="entry name" value="HISTIDINE--TRNA LIGASE"/>
    <property type="match status" value="1"/>
</dbReference>
<evidence type="ECO:0000256" key="6">
    <source>
        <dbReference type="ARBA" id="ARBA00023146"/>
    </source>
</evidence>
<evidence type="ECO:0000259" key="10">
    <source>
        <dbReference type="PROSITE" id="PS50862"/>
    </source>
</evidence>
<keyword evidence="5 8" id="KW-0648">Protein biosynthesis</keyword>
<feature type="binding site" evidence="9">
    <location>
        <begin position="83"/>
        <end position="85"/>
    </location>
    <ligand>
        <name>L-histidine</name>
        <dbReference type="ChEBI" id="CHEBI:57595"/>
    </ligand>
</feature>
<evidence type="ECO:0000313" key="12">
    <source>
        <dbReference type="Proteomes" id="UP000034544"/>
    </source>
</evidence>
<dbReference type="InterPro" id="IPR033656">
    <property type="entry name" value="HisRS_anticodon"/>
</dbReference>
<evidence type="ECO:0000256" key="7">
    <source>
        <dbReference type="ARBA" id="ARBA00047639"/>
    </source>
</evidence>
<reference evidence="11 12" key="1">
    <citation type="journal article" date="2015" name="Nature">
        <title>rRNA introns, odd ribosomes, and small enigmatic genomes across a large radiation of phyla.</title>
        <authorList>
            <person name="Brown C.T."/>
            <person name="Hug L.A."/>
            <person name="Thomas B.C."/>
            <person name="Sharon I."/>
            <person name="Castelle C.J."/>
            <person name="Singh A."/>
            <person name="Wilkins M.J."/>
            <person name="Williams K.H."/>
            <person name="Banfield J.F."/>
        </authorList>
    </citation>
    <scope>NUCLEOTIDE SEQUENCE [LARGE SCALE GENOMIC DNA]</scope>
</reference>
<dbReference type="InterPro" id="IPR041715">
    <property type="entry name" value="HisRS-like_core"/>
</dbReference>
<gene>
    <name evidence="8" type="primary">hisS</name>
    <name evidence="11" type="ORF">UU59_C0010G0004</name>
</gene>
<evidence type="ECO:0000256" key="1">
    <source>
        <dbReference type="ARBA" id="ARBA00008226"/>
    </source>
</evidence>
<dbReference type="GO" id="GO:0006427">
    <property type="term" value="P:histidyl-tRNA aminoacylation"/>
    <property type="evidence" value="ECO:0007669"/>
    <property type="project" value="UniProtKB-UniRule"/>
</dbReference>
<dbReference type="EC" id="6.1.1.21" evidence="8"/>
<dbReference type="InterPro" id="IPR015807">
    <property type="entry name" value="His-tRNA-ligase"/>
</dbReference>
<evidence type="ECO:0000256" key="5">
    <source>
        <dbReference type="ARBA" id="ARBA00022917"/>
    </source>
</evidence>
<dbReference type="Proteomes" id="UP000034544">
    <property type="component" value="Unassembled WGS sequence"/>
</dbReference>
<feature type="domain" description="Aminoacyl-transfer RNA synthetases class-II family profile" evidence="10">
    <location>
        <begin position="27"/>
        <end position="356"/>
    </location>
</feature>
<dbReference type="InterPro" id="IPR004516">
    <property type="entry name" value="HisRS/HisZ"/>
</dbReference>
<comment type="subunit">
    <text evidence="8">Homodimer.</text>
</comment>
<dbReference type="SUPFAM" id="SSF52954">
    <property type="entry name" value="Class II aaRS ABD-related"/>
    <property type="match status" value="1"/>
</dbReference>
<comment type="catalytic activity">
    <reaction evidence="7 8">
        <text>tRNA(His) + L-histidine + ATP = L-histidyl-tRNA(His) + AMP + diphosphate + H(+)</text>
        <dbReference type="Rhea" id="RHEA:17313"/>
        <dbReference type="Rhea" id="RHEA-COMP:9665"/>
        <dbReference type="Rhea" id="RHEA-COMP:9689"/>
        <dbReference type="ChEBI" id="CHEBI:15378"/>
        <dbReference type="ChEBI" id="CHEBI:30616"/>
        <dbReference type="ChEBI" id="CHEBI:33019"/>
        <dbReference type="ChEBI" id="CHEBI:57595"/>
        <dbReference type="ChEBI" id="CHEBI:78442"/>
        <dbReference type="ChEBI" id="CHEBI:78527"/>
        <dbReference type="ChEBI" id="CHEBI:456215"/>
        <dbReference type="EC" id="6.1.1.21"/>
    </reaction>
</comment>
<feature type="binding site" evidence="9">
    <location>
        <position position="131"/>
    </location>
    <ligand>
        <name>L-histidine</name>
        <dbReference type="ChEBI" id="CHEBI:57595"/>
    </ligand>
</feature>
<feature type="binding site" evidence="9">
    <location>
        <begin position="283"/>
        <end position="284"/>
    </location>
    <ligand>
        <name>L-histidine</name>
        <dbReference type="ChEBI" id="CHEBI:57595"/>
    </ligand>
</feature>
<dbReference type="InterPro" id="IPR036621">
    <property type="entry name" value="Anticodon-bd_dom_sf"/>
</dbReference>
<dbReference type="GO" id="GO:0005524">
    <property type="term" value="F:ATP binding"/>
    <property type="evidence" value="ECO:0007669"/>
    <property type="project" value="UniProtKB-UniRule"/>
</dbReference>
<evidence type="ECO:0000256" key="8">
    <source>
        <dbReference type="HAMAP-Rule" id="MF_00127"/>
    </source>
</evidence>
<feature type="binding site" evidence="9">
    <location>
        <position position="113"/>
    </location>
    <ligand>
        <name>L-histidine</name>
        <dbReference type="ChEBI" id="CHEBI:57595"/>
    </ligand>
</feature>
<dbReference type="InterPro" id="IPR006195">
    <property type="entry name" value="aa-tRNA-synth_II"/>
</dbReference>
<evidence type="ECO:0000313" key="11">
    <source>
        <dbReference type="EMBL" id="KKS07261.1"/>
    </source>
</evidence>
<dbReference type="Gene3D" id="3.40.50.800">
    <property type="entry name" value="Anticodon-binding domain"/>
    <property type="match status" value="1"/>
</dbReference>
<comment type="caution">
    <text evidence="11">The sequence shown here is derived from an EMBL/GenBank/DDBJ whole genome shotgun (WGS) entry which is preliminary data.</text>
</comment>
<organism evidence="11 12">
    <name type="scientific">candidate division WWE3 bacterium GW2011_GWE1_41_27</name>
    <dbReference type="NCBI Taxonomy" id="1619131"/>
    <lineage>
        <taxon>Bacteria</taxon>
        <taxon>Katanobacteria</taxon>
    </lineage>
</organism>
<dbReference type="SUPFAM" id="SSF55681">
    <property type="entry name" value="Class II aaRS and biotin synthetases"/>
    <property type="match status" value="1"/>
</dbReference>
<sequence length="440" mass="49589">MSNKGKIAPSILPGFMELLPNDQLAFNKMLDSIRESFELCGFVPLDTPVIEKAEILMAKGGEETERQTYSFKKGDNELALRFDLTVPFARYVSQRMNELSFPFKRYQIGKVFRGERPQKGRFREFYQCDIDIVDRDNLSIAYDAEILSTAYTTFERLNIGGFLIKINNRKLLAGFIEELGLSEKLGKILREIDKKDKTGEESVRKELDALGCTSAQVDKLMGYLNTDGTPEKILKVLASYNIKNETFQTGLNEMEELIKYLGYMNIPAPCWKIDLSIARGLDYYTGTVFETVLKEYPEFGSVCGGGRYDNLAEYFTDQKLPGVGVSIGLTRLFDQLSENGLIKNAKVSTSRVAVLPLGDYFEIAYGFVENLRNNNIASEVLLAGDGLKKKLSIVSKKGIRFAAILGENEIKNKVITVKDMETGKQEEVYFERIVGFITEA</sequence>
<keyword evidence="2 8" id="KW-0436">Ligase</keyword>
<dbReference type="PANTHER" id="PTHR11476">
    <property type="entry name" value="HISTIDYL-TRNA SYNTHETASE"/>
    <property type="match status" value="1"/>
</dbReference>
<dbReference type="GO" id="GO:0004821">
    <property type="term" value="F:histidine-tRNA ligase activity"/>
    <property type="evidence" value="ECO:0007669"/>
    <property type="project" value="UniProtKB-UniRule"/>
</dbReference>
<dbReference type="AlphaFoldDB" id="A0A0G0YCE7"/>
<dbReference type="PROSITE" id="PS50862">
    <property type="entry name" value="AA_TRNA_LIGASE_II"/>
    <property type="match status" value="1"/>
</dbReference>
<dbReference type="PATRIC" id="fig|1619131.3.peg.291"/>
<accession>A0A0G0YCE7</accession>
<dbReference type="CDD" id="cd00859">
    <property type="entry name" value="HisRS_anticodon"/>
    <property type="match status" value="1"/>
</dbReference>
<dbReference type="InterPro" id="IPR045864">
    <property type="entry name" value="aa-tRNA-synth_II/BPL/LPL"/>
</dbReference>
<keyword evidence="8" id="KW-0963">Cytoplasm</keyword>
<evidence type="ECO:0000256" key="3">
    <source>
        <dbReference type="ARBA" id="ARBA00022741"/>
    </source>
</evidence>
<comment type="subcellular location">
    <subcellularLocation>
        <location evidence="8">Cytoplasm</location>
    </subcellularLocation>
</comment>
<dbReference type="Gene3D" id="3.30.930.10">
    <property type="entry name" value="Bira Bifunctional Protein, Domain 2"/>
    <property type="match status" value="1"/>
</dbReference>
<name>A0A0G0YCE7_UNCKA</name>
<protein>
    <recommendedName>
        <fullName evidence="8">Histidine--tRNA ligase</fullName>
        <ecNumber evidence="8">6.1.1.21</ecNumber>
    </recommendedName>
    <alternativeName>
        <fullName evidence="8">Histidyl-tRNA synthetase</fullName>
        <shortName evidence="8">HisRS</shortName>
    </alternativeName>
</protein>
<keyword evidence="4 8" id="KW-0067">ATP-binding</keyword>